<gene>
    <name evidence="2" type="ORF">EWM63_28350</name>
</gene>
<dbReference type="Gene3D" id="2.60.120.560">
    <property type="entry name" value="Exo-inulinase, domain 1"/>
    <property type="match status" value="1"/>
</dbReference>
<sequence length="275" mass="30728">MNKINPTALYFAFALTGCASVTSNAPEPKSASGPQPSQAKWIQLFNGKDLSGWTPKFKGHQVGVNYKNTFKVENGVLKVDYSEYDKFDGEFGHLFWKQRLSHYRIRAEYRFVGDQVAGAPGWGYRNNGIMIFSEPPETMELDQEFPASIEVQMLGGGGPGDQNNGSFCTPHTRAVFNGQLTTTHRTSAKSKVYVGDDWVTFEVEVHGGKLIKHILDGETVISYSQPQLNPSDPHSRLLMEKGFPQLLESGYIAIQAETHPTEFRRIEILPLEEPL</sequence>
<keyword evidence="3" id="KW-1185">Reference proteome</keyword>
<dbReference type="KEGG" id="plue:EWM63_28350"/>
<feature type="domain" description="3-keto-alpha-glucoside-1,2-lyase/3-keto-2-hydroxy-glucal hydratase" evidence="1">
    <location>
        <begin position="40"/>
        <end position="268"/>
    </location>
</feature>
<evidence type="ECO:0000313" key="3">
    <source>
        <dbReference type="Proteomes" id="UP000290637"/>
    </source>
</evidence>
<organism evidence="2 3">
    <name type="scientific">Pseudoduganella lutea</name>
    <dbReference type="NCBI Taxonomy" id="321985"/>
    <lineage>
        <taxon>Bacteria</taxon>
        <taxon>Pseudomonadati</taxon>
        <taxon>Pseudomonadota</taxon>
        <taxon>Betaproteobacteria</taxon>
        <taxon>Burkholderiales</taxon>
        <taxon>Oxalobacteraceae</taxon>
        <taxon>Telluria group</taxon>
        <taxon>Pseudoduganella</taxon>
    </lineage>
</organism>
<dbReference type="GO" id="GO:0016787">
    <property type="term" value="F:hydrolase activity"/>
    <property type="evidence" value="ECO:0007669"/>
    <property type="project" value="InterPro"/>
</dbReference>
<proteinExistence type="predicted"/>
<protein>
    <submittedName>
        <fullName evidence="2">DUF1080 domain-containing protein</fullName>
    </submittedName>
</protein>
<dbReference type="OrthoDB" id="9787527at2"/>
<accession>A0A4P6L4A2</accession>
<dbReference type="Proteomes" id="UP000290637">
    <property type="component" value="Chromosome"/>
</dbReference>
<name>A0A4P6L4A2_9BURK</name>
<reference evidence="2 3" key="1">
    <citation type="submission" date="2019-02" db="EMBL/GenBank/DDBJ databases">
        <title>Draft Genome Sequences of Six Type Strains of the Genus Massilia.</title>
        <authorList>
            <person name="Miess H."/>
            <person name="Frediansyhah A."/>
            <person name="Gross H."/>
        </authorList>
    </citation>
    <scope>NUCLEOTIDE SEQUENCE [LARGE SCALE GENOMIC DNA]</scope>
    <source>
        <strain evidence="2 3">DSM 17473</strain>
    </source>
</reference>
<dbReference type="InterPro" id="IPR010496">
    <property type="entry name" value="AL/BT2_dom"/>
</dbReference>
<dbReference type="PROSITE" id="PS51257">
    <property type="entry name" value="PROKAR_LIPOPROTEIN"/>
    <property type="match status" value="1"/>
</dbReference>
<dbReference type="EMBL" id="CP035913">
    <property type="protein sequence ID" value="QBE66399.1"/>
    <property type="molecule type" value="Genomic_DNA"/>
</dbReference>
<dbReference type="Pfam" id="PF06439">
    <property type="entry name" value="3keto-disac_hyd"/>
    <property type="match status" value="1"/>
</dbReference>
<evidence type="ECO:0000313" key="2">
    <source>
        <dbReference type="EMBL" id="QBE66399.1"/>
    </source>
</evidence>
<evidence type="ECO:0000259" key="1">
    <source>
        <dbReference type="Pfam" id="PF06439"/>
    </source>
</evidence>
<dbReference type="AlphaFoldDB" id="A0A4P6L4A2"/>
<dbReference type="RefSeq" id="WP_130189507.1">
    <property type="nucleotide sequence ID" value="NZ_CP035913.1"/>
</dbReference>